<dbReference type="InterPro" id="IPR036565">
    <property type="entry name" value="Mur-like_cat_sf"/>
</dbReference>
<dbReference type="GO" id="GO:0140282">
    <property type="term" value="F:carbon-nitrogen ligase activity on lipid II"/>
    <property type="evidence" value="ECO:0007669"/>
    <property type="project" value="UniProtKB-UniRule"/>
</dbReference>
<feature type="active site" description="Nucleophile" evidence="2">
    <location>
        <position position="626"/>
    </location>
</feature>
<evidence type="ECO:0000256" key="1">
    <source>
        <dbReference type="ARBA" id="ARBA00022962"/>
    </source>
</evidence>
<comment type="function">
    <text evidence="3">The lipid II isoglutaminyl synthase complex catalyzes the formation of alpha-D-isoglutamine in the cell wall lipid II stem peptide. The MurT subunit catalyzes the ATP-dependent amidation of D-glutamate residue of lipid II, converting it to an isoglutamine residue.</text>
</comment>
<evidence type="ECO:0000259" key="5">
    <source>
        <dbReference type="Pfam" id="PF08245"/>
    </source>
</evidence>
<dbReference type="GO" id="GO:0071555">
    <property type="term" value="P:cell wall organization"/>
    <property type="evidence" value="ECO:0007669"/>
    <property type="project" value="UniProtKB-KW"/>
</dbReference>
<keyword evidence="3" id="KW-0547">Nucleotide-binding</keyword>
<dbReference type="SUPFAM" id="SSF52317">
    <property type="entry name" value="Class I glutamine amidotransferase-like"/>
    <property type="match status" value="1"/>
</dbReference>
<dbReference type="Pfam" id="PF07685">
    <property type="entry name" value="GATase_3"/>
    <property type="match status" value="1"/>
</dbReference>
<comment type="pathway">
    <text evidence="2">Cell wall biogenesis; peptidoglycan biosynthesis.</text>
</comment>
<evidence type="ECO:0000313" key="7">
    <source>
        <dbReference type="EMBL" id="RHD56732.1"/>
    </source>
</evidence>
<evidence type="ECO:0000259" key="4">
    <source>
        <dbReference type="Pfam" id="PF07685"/>
    </source>
</evidence>
<dbReference type="AlphaFoldDB" id="A0A414FYY7"/>
<dbReference type="GO" id="GO:0005524">
    <property type="term" value="F:ATP binding"/>
    <property type="evidence" value="ECO:0007669"/>
    <property type="project" value="UniProtKB-UniRule"/>
</dbReference>
<comment type="function">
    <text evidence="2">The lipid II isoglutaminyl synthase complex catalyzes the formation of alpha-D-isoglutamine in the cell wall lipid II stem peptide. The GatD subunit catalyzes the hydrolysis of glutamine to glutamate and ammonia. The resulting ammonia molecule is channeled to the active site of MurT.</text>
</comment>
<comment type="similarity">
    <text evidence="2">Belongs to the CobB/CobQ family. GatD subfamily.</text>
</comment>
<keyword evidence="1 2" id="KW-0315">Glutamine amidotransferase</keyword>
<dbReference type="InterPro" id="IPR013221">
    <property type="entry name" value="Mur_ligase_cen"/>
</dbReference>
<protein>
    <recommendedName>
        <fullName evidence="2 3">Multifunctional fusion protein</fullName>
    </recommendedName>
    <domain>
        <recommendedName>
            <fullName evidence="2">Lipid II isoglutaminyl synthase (glutamine-hydrolyzing) subunit GatD</fullName>
            <ecNumber evidence="2">6.3.5.13</ecNumber>
        </recommendedName>
        <alternativeName>
            <fullName evidence="2">Lipid II isoglutaminyl synthase glutaminase subunit</fullName>
            <ecNumber evidence="2">3.5.1.2</ecNumber>
        </alternativeName>
    </domain>
    <domain>
        <recommendedName>
            <fullName evidence="3">Lipid II isoglutaminyl synthase (glutamine-hydrolyzing) subunit MurT</fullName>
        </recommendedName>
    </domain>
</protein>
<keyword evidence="3" id="KW-0479">Metal-binding</keyword>
<dbReference type="GO" id="GO:0008270">
    <property type="term" value="F:zinc ion binding"/>
    <property type="evidence" value="ECO:0007669"/>
    <property type="project" value="UniProtKB-UniRule"/>
</dbReference>
<keyword evidence="2" id="KW-0573">Peptidoglycan synthesis</keyword>
<dbReference type="GO" id="GO:0004359">
    <property type="term" value="F:glutaminase activity"/>
    <property type="evidence" value="ECO:0007669"/>
    <property type="project" value="UniProtKB-UniRule"/>
</dbReference>
<comment type="catalytic activity">
    <reaction evidence="2">
        <text>beta-D-GlcNAc-(1-&gt;4)-Mur2Ac(oyl-L-Ala-gamma-D-Glu-L-Lys-D-Ala-D-Ala)-di-trans,octa-cis-undecaprenyl diphosphate + L-glutamine + ATP + H2O = beta-D-GlcNAc-(1-&gt;4)-Mur2Ac(oyl-L-Ala-D-isoglutaminyl-L-Lys-D-Ala-D-Ala)-di-trans,octa-cis-undecaprenyl diphosphate + L-glutamate + ADP + phosphate + H(+)</text>
        <dbReference type="Rhea" id="RHEA:57928"/>
        <dbReference type="ChEBI" id="CHEBI:15377"/>
        <dbReference type="ChEBI" id="CHEBI:15378"/>
        <dbReference type="ChEBI" id="CHEBI:29985"/>
        <dbReference type="ChEBI" id="CHEBI:30616"/>
        <dbReference type="ChEBI" id="CHEBI:43474"/>
        <dbReference type="ChEBI" id="CHEBI:58359"/>
        <dbReference type="ChEBI" id="CHEBI:60033"/>
        <dbReference type="ChEBI" id="CHEBI:62233"/>
        <dbReference type="ChEBI" id="CHEBI:456216"/>
        <dbReference type="EC" id="6.3.5.13"/>
    </reaction>
</comment>
<comment type="caution">
    <text evidence="7">The sequence shown here is derived from an EMBL/GenBank/DDBJ whole genome shotgun (WGS) entry which is preliminary data.</text>
</comment>
<feature type="active site" evidence="3">
    <location>
        <position position="415"/>
    </location>
</feature>
<keyword evidence="2" id="KW-0436">Ligase</keyword>
<dbReference type="UniPathway" id="UPA00219"/>
<dbReference type="GO" id="GO:0009252">
    <property type="term" value="P:peptidoglycan biosynthetic process"/>
    <property type="evidence" value="ECO:0007669"/>
    <property type="project" value="UniProtKB-UniRule"/>
</dbReference>
<dbReference type="HAMAP" id="MF_02214">
    <property type="entry name" value="Lipid_II_synth_MurT"/>
    <property type="match status" value="1"/>
</dbReference>
<keyword evidence="3" id="KW-0862">Zinc</keyword>
<proteinExistence type="inferred from homology"/>
<comment type="catalytic activity">
    <reaction evidence="3">
        <text>beta-D-GlcNAc-(1-&gt;4)-Mur2Ac(oyl-L-Ala-gamma-D-Glu-L-Lys-D-Ala-D-Ala)-di-trans,octa-cis-undecaprenyl diphosphate + ATP = beta-D-GlcNAc-(1-&gt;4)-Mur2Ac(oyl-L-Ala-gamma-D-O-P-Glu-L-Lys-D-Ala-D-Ala)-di-trans,octa-cis-undecaprenyl diphosphate + ADP</text>
        <dbReference type="Rhea" id="RHEA:59488"/>
        <dbReference type="ChEBI" id="CHEBI:30616"/>
        <dbReference type="ChEBI" id="CHEBI:60033"/>
        <dbReference type="ChEBI" id="CHEBI:143132"/>
        <dbReference type="ChEBI" id="CHEBI:456216"/>
    </reaction>
</comment>
<dbReference type="PROSITE" id="PS51274">
    <property type="entry name" value="GATASE_COBBQ"/>
    <property type="match status" value="1"/>
</dbReference>
<dbReference type="InterPro" id="IPR013564">
    <property type="entry name" value="MurT_C"/>
</dbReference>
<dbReference type="InterPro" id="IPR029062">
    <property type="entry name" value="Class_I_gatase-like"/>
</dbReference>
<evidence type="ECO:0000259" key="6">
    <source>
        <dbReference type="Pfam" id="PF08353"/>
    </source>
</evidence>
<gene>
    <name evidence="3" type="primary">murT</name>
    <name evidence="2" type="synonym">gatD</name>
    <name evidence="7" type="ORF">DW787_04150</name>
</gene>
<dbReference type="EC" id="3.5.1.2" evidence="2"/>
<sequence length="780" mass="84050">MRPVRRILPHQRHLLPAQPHDARAAQPRTLRRRQPAIGTITTGAPMSITSNIATTAAGIARWGLRSVLHRSGGALPGKIGLAIDPELIAHLADLLDASVVVTGTNGKTTTTNLIADTVAASGLTCVCNRAGNNMETGITGALLEASSERRRTAGTVRVGVFECDELYTVRVLPRLKPTHFVLLNLFRDQLDRYGEIDHTQDAIASALASSPETILIFNADDPLCTAIADRVPNPRVAFGIQGATGTETSRMAESRFCAKCNAALEYEYLQYGQLGAYRCPACGWERPELEAWTHDVSLSGDGYSFCLHLPGNTAEHARELVLTTAYNGLYMVYNIMAACTAACALGADPSRFQDVLDAYVPTGGRMTRWRAMGRTVASDLAKNPVGFDRQIQQIKASNGRLMAFFLNDAEADGRDVSWIWDVDFECLAETPAIRAFVGGSRANDLQVRLKYAGIDAQIVESVEQALASVTDESAGDVLFAVANYTAFPPVVADLKRLNSEDTGITAPQVDQTARGEQVAVATGDELPAPAVLDRPLRIVHLYPDALNLYGDGGNAMVVERRCAWRGIPAKIDNVHMGDELDLATADIILIGGGADRDQLAVAHELRSRRDELSAYVEDNGVMLAICGSYQLLGRSYYMGDDKIEGLGIIAADTVRGDGRLTGNVAVKTELSSDPFVGFENHGGRTFLDECEHTLGVSTVPGTGNNGKDGLEGCLHRNLIGTYLHGPALSKNPDLADWLIERALERRRSTGDAQVEALLPLSPLNDDRELSARAAAMKLLP</sequence>
<comment type="subunit">
    <text evidence="2">Forms a heterodimer with MurT.</text>
</comment>
<comment type="similarity">
    <text evidence="3">Belongs to the MurCDEF family. MurT subfamily.</text>
</comment>
<dbReference type="Gene3D" id="3.40.1190.10">
    <property type="entry name" value="Mur-like, catalytic domain"/>
    <property type="match status" value="1"/>
</dbReference>
<feature type="active site" evidence="2">
    <location>
        <position position="724"/>
    </location>
</feature>
<feature type="binding site" evidence="3">
    <location>
        <position position="257"/>
    </location>
    <ligand>
        <name>Zn(2+)</name>
        <dbReference type="ChEBI" id="CHEBI:29105"/>
    </ligand>
</feature>
<dbReference type="Pfam" id="PF08245">
    <property type="entry name" value="Mur_ligase_M"/>
    <property type="match status" value="1"/>
</dbReference>
<feature type="domain" description="CobB/CobQ-like glutamine amidotransferase" evidence="4">
    <location>
        <begin position="537"/>
        <end position="731"/>
    </location>
</feature>
<dbReference type="Pfam" id="PF08353">
    <property type="entry name" value="MurT_C"/>
    <property type="match status" value="1"/>
</dbReference>
<dbReference type="GO" id="GO:0009236">
    <property type="term" value="P:cobalamin biosynthetic process"/>
    <property type="evidence" value="ECO:0007669"/>
    <property type="project" value="InterPro"/>
</dbReference>
<dbReference type="InterPro" id="IPR011698">
    <property type="entry name" value="GATase_3"/>
</dbReference>
<feature type="domain" description="Mur ligase central" evidence="5">
    <location>
        <begin position="101"/>
        <end position="257"/>
    </location>
</feature>
<evidence type="ECO:0000256" key="2">
    <source>
        <dbReference type="HAMAP-Rule" id="MF_02213"/>
    </source>
</evidence>
<dbReference type="PANTHER" id="PTHR23135">
    <property type="entry name" value="MUR LIGASE FAMILY MEMBER"/>
    <property type="match status" value="1"/>
</dbReference>
<feature type="binding site" evidence="3">
    <location>
        <position position="282"/>
    </location>
    <ligand>
        <name>Zn(2+)</name>
        <dbReference type="ChEBI" id="CHEBI:29105"/>
    </ligand>
</feature>
<dbReference type="Gene3D" id="3.40.50.880">
    <property type="match status" value="1"/>
</dbReference>
<keyword evidence="2" id="KW-0378">Hydrolase</keyword>
<keyword evidence="2" id="KW-0133">Cell shape</keyword>
<dbReference type="InterPro" id="IPR043703">
    <property type="entry name" value="Lipid_II_synth_MurT"/>
</dbReference>
<dbReference type="GO" id="GO:0016881">
    <property type="term" value="F:acid-amino acid ligase activity"/>
    <property type="evidence" value="ECO:0007669"/>
    <property type="project" value="InterPro"/>
</dbReference>
<dbReference type="InterPro" id="IPR043702">
    <property type="entry name" value="Lipid_II_synth_GatD"/>
</dbReference>
<comment type="catalytic activity">
    <reaction evidence="2">
        <text>L-glutamine + H2O = L-glutamate + NH4(+)</text>
        <dbReference type="Rhea" id="RHEA:15889"/>
        <dbReference type="ChEBI" id="CHEBI:15377"/>
        <dbReference type="ChEBI" id="CHEBI:28938"/>
        <dbReference type="ChEBI" id="CHEBI:29985"/>
        <dbReference type="ChEBI" id="CHEBI:58359"/>
        <dbReference type="EC" id="3.5.1.2"/>
    </reaction>
</comment>
<accession>A0A414FYY7</accession>
<comment type="catalytic activity">
    <reaction evidence="3">
        <text>beta-D-GlcNAc-(1-&gt;4)-Mur2Ac(oyl-L-Ala-gamma-D-O-P-Glu-L-Lys-D-Ala-D-Ala)-di-trans,octa-cis-undecaprenyl diphosphate + NH4(+) = beta-D-GlcNAc-(1-&gt;4)-Mur2Ac(oyl-L-Ala-D-isoglutaminyl-L-Lys-D-Ala-D-Ala)-di-trans,octa-cis-undecaprenyl diphosphate + phosphate + H(+)</text>
        <dbReference type="Rhea" id="RHEA:57932"/>
        <dbReference type="ChEBI" id="CHEBI:15378"/>
        <dbReference type="ChEBI" id="CHEBI:28938"/>
        <dbReference type="ChEBI" id="CHEBI:43474"/>
        <dbReference type="ChEBI" id="CHEBI:62233"/>
        <dbReference type="ChEBI" id="CHEBI:143132"/>
    </reaction>
</comment>
<evidence type="ECO:0000313" key="8">
    <source>
        <dbReference type="Proteomes" id="UP000286050"/>
    </source>
</evidence>
<comment type="subunit">
    <text evidence="3">Forms a heterodimer with GatD.</text>
</comment>
<feature type="binding site" evidence="3">
    <location>
        <position position="260"/>
    </location>
    <ligand>
        <name>Zn(2+)</name>
        <dbReference type="ChEBI" id="CHEBI:29105"/>
    </ligand>
</feature>
<dbReference type="GO" id="GO:0008360">
    <property type="term" value="P:regulation of cell shape"/>
    <property type="evidence" value="ECO:0007669"/>
    <property type="project" value="UniProtKB-KW"/>
</dbReference>
<keyword evidence="3" id="KW-0067">ATP-binding</keyword>
<feature type="binding site" evidence="3">
    <location>
        <position position="279"/>
    </location>
    <ligand>
        <name>Zn(2+)</name>
        <dbReference type="ChEBI" id="CHEBI:29105"/>
    </ligand>
</feature>
<name>A0A414FYY7_9ACTN</name>
<dbReference type="EC" id="6.3.5.13" evidence="2"/>
<dbReference type="PANTHER" id="PTHR23135:SF7">
    <property type="entry name" value="LIPID II ISOGLUTAMINYL SYNTHASE (GLUTAMINE-HYDROLYZING) SUBUNIT MURT"/>
    <property type="match status" value="1"/>
</dbReference>
<reference evidence="7 8" key="1">
    <citation type="submission" date="2018-08" db="EMBL/GenBank/DDBJ databases">
        <title>A genome reference for cultivated species of the human gut microbiota.</title>
        <authorList>
            <person name="Zou Y."/>
            <person name="Xue W."/>
            <person name="Luo G."/>
        </authorList>
    </citation>
    <scope>NUCLEOTIDE SEQUENCE [LARGE SCALE GENOMIC DNA]</scope>
    <source>
        <strain evidence="7 8">AM30-5LB</strain>
    </source>
</reference>
<dbReference type="InterPro" id="IPR033949">
    <property type="entry name" value="CobQ_GATase1"/>
</dbReference>
<keyword evidence="2" id="KW-0961">Cell wall biogenesis/degradation</keyword>
<dbReference type="Proteomes" id="UP000286050">
    <property type="component" value="Unassembled WGS sequence"/>
</dbReference>
<feature type="domain" description="Lipid II isoglutaminyl synthase (glutamine-hydrolyzing) subunit MurT C-terminal" evidence="6">
    <location>
        <begin position="380"/>
        <end position="486"/>
    </location>
</feature>
<dbReference type="EMBL" id="QSJI01000002">
    <property type="protein sequence ID" value="RHD56732.1"/>
    <property type="molecule type" value="Genomic_DNA"/>
</dbReference>
<feature type="binding site" evidence="2">
    <location>
        <position position="659"/>
    </location>
    <ligand>
        <name>substrate</name>
    </ligand>
</feature>
<evidence type="ECO:0000256" key="3">
    <source>
        <dbReference type="HAMAP-Rule" id="MF_02214"/>
    </source>
</evidence>
<dbReference type="HAMAP" id="MF_02213">
    <property type="entry name" value="Lipid_II_synth_GatD"/>
    <property type="match status" value="1"/>
</dbReference>
<dbReference type="CDD" id="cd01750">
    <property type="entry name" value="GATase1_CobQ"/>
    <property type="match status" value="1"/>
</dbReference>
<dbReference type="SUPFAM" id="SSF53623">
    <property type="entry name" value="MurD-like peptide ligases, catalytic domain"/>
    <property type="match status" value="1"/>
</dbReference>
<organism evidence="7 8">
    <name type="scientific">Collinsella intestinalis</name>
    <dbReference type="NCBI Taxonomy" id="147207"/>
    <lineage>
        <taxon>Bacteria</taxon>
        <taxon>Bacillati</taxon>
        <taxon>Actinomycetota</taxon>
        <taxon>Coriobacteriia</taxon>
        <taxon>Coriobacteriales</taxon>
        <taxon>Coriobacteriaceae</taxon>
        <taxon>Collinsella</taxon>
    </lineage>
</organism>